<dbReference type="OMA" id="FCVARLK"/>
<sequence>MTWALYRDLLNTGTLSFISITDTSISKVPDRTGLPPSTAVSVSLTTDCFSLSRGFTSTNSAETLCSPLFCTSKEKYSFGPIERLQTGNISSLRVDGQNRS</sequence>
<evidence type="ECO:0000313" key="2">
    <source>
        <dbReference type="Proteomes" id="UP000265120"/>
    </source>
</evidence>
<reference evidence="1" key="2">
    <citation type="submission" date="2025-08" db="UniProtKB">
        <authorList>
            <consortium name="Ensembl"/>
        </authorList>
    </citation>
    <scope>IDENTIFICATION</scope>
</reference>
<reference evidence="1" key="3">
    <citation type="submission" date="2025-09" db="UniProtKB">
        <authorList>
            <consortium name="Ensembl"/>
        </authorList>
    </citation>
    <scope>IDENTIFICATION</scope>
</reference>
<dbReference type="InParanoid" id="A0A3P8V6U0"/>
<dbReference type="Proteomes" id="UP000265120">
    <property type="component" value="Chromosome 15"/>
</dbReference>
<keyword evidence="2" id="KW-1185">Reference proteome</keyword>
<reference evidence="1 2" key="1">
    <citation type="journal article" date="2014" name="Nat. Genet.">
        <title>Whole-genome sequence of a flatfish provides insights into ZW sex chromosome evolution and adaptation to a benthic lifestyle.</title>
        <authorList>
            <person name="Chen S."/>
            <person name="Zhang G."/>
            <person name="Shao C."/>
            <person name="Huang Q."/>
            <person name="Liu G."/>
            <person name="Zhang P."/>
            <person name="Song W."/>
            <person name="An N."/>
            <person name="Chalopin D."/>
            <person name="Volff J.N."/>
            <person name="Hong Y."/>
            <person name="Li Q."/>
            <person name="Sha Z."/>
            <person name="Zhou H."/>
            <person name="Xie M."/>
            <person name="Yu Q."/>
            <person name="Liu Y."/>
            <person name="Xiang H."/>
            <person name="Wang N."/>
            <person name="Wu K."/>
            <person name="Yang C."/>
            <person name="Zhou Q."/>
            <person name="Liao X."/>
            <person name="Yang L."/>
            <person name="Hu Q."/>
            <person name="Zhang J."/>
            <person name="Meng L."/>
            <person name="Jin L."/>
            <person name="Tian Y."/>
            <person name="Lian J."/>
            <person name="Yang J."/>
            <person name="Miao G."/>
            <person name="Liu S."/>
            <person name="Liang Z."/>
            <person name="Yan F."/>
            <person name="Li Y."/>
            <person name="Sun B."/>
            <person name="Zhang H."/>
            <person name="Zhang J."/>
            <person name="Zhu Y."/>
            <person name="Du M."/>
            <person name="Zhao Y."/>
            <person name="Schartl M."/>
            <person name="Tang Q."/>
            <person name="Wang J."/>
        </authorList>
    </citation>
    <scope>NUCLEOTIDE SEQUENCE</scope>
</reference>
<accession>A0A3P8V6U0</accession>
<dbReference type="AlphaFoldDB" id="A0A3P8V6U0"/>
<proteinExistence type="predicted"/>
<protein>
    <submittedName>
        <fullName evidence="1">Uncharacterized protein</fullName>
    </submittedName>
</protein>
<dbReference type="Ensembl" id="ENSCSET00000009933.1">
    <property type="protein sequence ID" value="ENSCSEP00000009819.1"/>
    <property type="gene ID" value="ENSCSEG00000006302.1"/>
</dbReference>
<name>A0A3P8V6U0_CYNSE</name>
<evidence type="ECO:0000313" key="1">
    <source>
        <dbReference type="Ensembl" id="ENSCSEP00000009819.1"/>
    </source>
</evidence>
<dbReference type="GeneTree" id="ENSGT01150000287059"/>
<organism evidence="1 2">
    <name type="scientific">Cynoglossus semilaevis</name>
    <name type="common">Tongue sole</name>
    <dbReference type="NCBI Taxonomy" id="244447"/>
    <lineage>
        <taxon>Eukaryota</taxon>
        <taxon>Metazoa</taxon>
        <taxon>Chordata</taxon>
        <taxon>Craniata</taxon>
        <taxon>Vertebrata</taxon>
        <taxon>Euteleostomi</taxon>
        <taxon>Actinopterygii</taxon>
        <taxon>Neopterygii</taxon>
        <taxon>Teleostei</taxon>
        <taxon>Neoteleostei</taxon>
        <taxon>Acanthomorphata</taxon>
        <taxon>Carangaria</taxon>
        <taxon>Pleuronectiformes</taxon>
        <taxon>Pleuronectoidei</taxon>
        <taxon>Cynoglossidae</taxon>
        <taxon>Cynoglossinae</taxon>
        <taxon>Cynoglossus</taxon>
    </lineage>
</organism>